<comment type="caution">
    <text evidence="1">The sequence shown here is derived from an EMBL/GenBank/DDBJ whole genome shotgun (WGS) entry which is preliminary data.</text>
</comment>
<dbReference type="Proteomes" id="UP000005551">
    <property type="component" value="Unassembled WGS sequence"/>
</dbReference>
<accession>I5BYA7</accession>
<protein>
    <submittedName>
        <fullName evidence="1">Uncharacterized protein</fullName>
    </submittedName>
</protein>
<name>I5BYA7_9BACT</name>
<evidence type="ECO:0000313" key="2">
    <source>
        <dbReference type="Proteomes" id="UP000005551"/>
    </source>
</evidence>
<sequence length="71" mass="8105">MKCWELWNKGKIEMIKKEKNKVNVKLKIPYQNISGNGSLREVSCTNLTLIEGANLPYEEVSGPIKPMGQHF</sequence>
<proteinExistence type="predicted"/>
<reference evidence="1 2" key="1">
    <citation type="submission" date="2012-05" db="EMBL/GenBank/DDBJ databases">
        <title>Genome sequence of Nitritalea halalkaliphila LW7.</title>
        <authorList>
            <person name="Jangir P.K."/>
            <person name="Singh A."/>
            <person name="Shivaji S."/>
            <person name="Sharma R."/>
        </authorList>
    </citation>
    <scope>NUCLEOTIDE SEQUENCE [LARGE SCALE GENOMIC DNA]</scope>
    <source>
        <strain evidence="1 2">LW7</strain>
    </source>
</reference>
<dbReference type="EMBL" id="AJYA01000041">
    <property type="protein sequence ID" value="EIM74559.1"/>
    <property type="molecule type" value="Genomic_DNA"/>
</dbReference>
<gene>
    <name evidence="1" type="ORF">A3SI_15623</name>
</gene>
<organism evidence="1 2">
    <name type="scientific">Nitritalea halalkaliphila LW7</name>
    <dbReference type="NCBI Taxonomy" id="1189621"/>
    <lineage>
        <taxon>Bacteria</taxon>
        <taxon>Pseudomonadati</taxon>
        <taxon>Bacteroidota</taxon>
        <taxon>Cytophagia</taxon>
        <taxon>Cytophagales</taxon>
        <taxon>Cyclobacteriaceae</taxon>
        <taxon>Nitritalea</taxon>
    </lineage>
</organism>
<evidence type="ECO:0000313" key="1">
    <source>
        <dbReference type="EMBL" id="EIM74559.1"/>
    </source>
</evidence>
<keyword evidence="2" id="KW-1185">Reference proteome</keyword>
<dbReference type="AlphaFoldDB" id="I5BYA7"/>